<dbReference type="InterPro" id="IPR016084">
    <property type="entry name" value="Haem_Oase-like_multi-hlx"/>
</dbReference>
<dbReference type="RefSeq" id="WP_014126258.1">
    <property type="nucleotide sequence ID" value="NC_016070.1"/>
</dbReference>
<name>G4RN57_THETK</name>
<dbReference type="HOGENOM" id="CLU_077537_3_0_2"/>
<evidence type="ECO:0000259" key="1">
    <source>
        <dbReference type="Pfam" id="PF03070"/>
    </source>
</evidence>
<dbReference type="EMBL" id="FN869859">
    <property type="protein sequence ID" value="CCC81001.1"/>
    <property type="molecule type" value="Genomic_DNA"/>
</dbReference>
<dbReference type="InterPro" id="IPR004305">
    <property type="entry name" value="Thiaminase-2/PQQC"/>
</dbReference>
<dbReference type="PANTHER" id="PTHR43198:SF2">
    <property type="entry name" value="SI:CH1073-67J19.1-RELATED"/>
    <property type="match status" value="1"/>
</dbReference>
<dbReference type="PANTHER" id="PTHR43198">
    <property type="entry name" value="BIFUNCTIONAL TH2 PROTEIN"/>
    <property type="match status" value="1"/>
</dbReference>
<dbReference type="InterPro" id="IPR050967">
    <property type="entry name" value="Thiamine_Salvage_TenA"/>
</dbReference>
<dbReference type="PATRIC" id="fig|768679.9.peg.343"/>
<dbReference type="OrthoDB" id="85443at2157"/>
<dbReference type="InterPro" id="IPR027574">
    <property type="entry name" value="Thiaminase_II"/>
</dbReference>
<dbReference type="STRING" id="768679.TTX_0325"/>
<dbReference type="NCBIfam" id="TIGR04306">
    <property type="entry name" value="salvage_TenA"/>
    <property type="match status" value="1"/>
</dbReference>
<reference evidence="2 3" key="1">
    <citation type="journal article" date="2011" name="PLoS ONE">
        <title>The complete genome sequence of Thermoproteus tenax: a physiologically versatile member of the Crenarchaeota.</title>
        <authorList>
            <person name="Siebers B."/>
            <person name="Zaparty M."/>
            <person name="Raddatz G."/>
            <person name="Tjaden B."/>
            <person name="Albers S.V."/>
            <person name="Bell S.D."/>
            <person name="Blombach F."/>
            <person name="Kletzin A."/>
            <person name="Kyrpides N."/>
            <person name="Lanz C."/>
            <person name="Plagens A."/>
            <person name="Rampp M."/>
            <person name="Rosinus A."/>
            <person name="von Jan M."/>
            <person name="Makarova K.S."/>
            <person name="Klenk H.P."/>
            <person name="Schuster S.C."/>
            <person name="Hensel R."/>
        </authorList>
    </citation>
    <scope>NUCLEOTIDE SEQUENCE [LARGE SCALE GENOMIC DNA]</scope>
    <source>
        <strain evidence="3">ATCC 35583 / DSM 2078 / JCM 9277 / NBRC 100435 / Kra 1</strain>
    </source>
</reference>
<evidence type="ECO:0000313" key="3">
    <source>
        <dbReference type="Proteomes" id="UP000002654"/>
    </source>
</evidence>
<dbReference type="GeneID" id="11263336"/>
<dbReference type="eggNOG" id="arCOG01128">
    <property type="taxonomic scope" value="Archaea"/>
</dbReference>
<dbReference type="GO" id="GO:0006772">
    <property type="term" value="P:thiamine metabolic process"/>
    <property type="evidence" value="ECO:0007669"/>
    <property type="project" value="InterPro"/>
</dbReference>
<accession>G4RN57</accession>
<dbReference type="Gene3D" id="1.20.910.10">
    <property type="entry name" value="Heme oxygenase-like"/>
    <property type="match status" value="1"/>
</dbReference>
<feature type="domain" description="Thiaminase-2/PQQC" evidence="1">
    <location>
        <begin position="12"/>
        <end position="209"/>
    </location>
</feature>
<dbReference type="GO" id="GO:0005829">
    <property type="term" value="C:cytosol"/>
    <property type="evidence" value="ECO:0007669"/>
    <property type="project" value="TreeGrafter"/>
</dbReference>
<dbReference type="GO" id="GO:0050334">
    <property type="term" value="F:thiaminase activity"/>
    <property type="evidence" value="ECO:0007669"/>
    <property type="project" value="InterPro"/>
</dbReference>
<gene>
    <name evidence="2" type="primary">tenA</name>
    <name evidence="2" type="ordered locus">TTX_0325</name>
</gene>
<dbReference type="KEGG" id="ttn:TTX_0325"/>
<dbReference type="PaxDb" id="768679-TTX_0325"/>
<sequence>MSLTERLRESSEDVWRAILEHPFVVSLYRGDLPLEKFKGYLLQDYNYLVGFARALALAAARAPDVASMKAMLELAHGELTGEMANYESLLRELGLTLEDAIRTRPNPTNVAYMSYLSSVCSLGSFAQCLSALLPCFWTYEAIAERHAGLLASNPVPLYKRWASVYLSSEYKALVRRLRELLESLSPRLEEVAGPFRTASVYELMFWEAAHSGESWPA</sequence>
<keyword evidence="3" id="KW-1185">Reference proteome</keyword>
<dbReference type="SUPFAM" id="SSF48613">
    <property type="entry name" value="Heme oxygenase-like"/>
    <property type="match status" value="1"/>
</dbReference>
<proteinExistence type="predicted"/>
<dbReference type="Proteomes" id="UP000002654">
    <property type="component" value="Chromosome"/>
</dbReference>
<dbReference type="CDD" id="cd19363">
    <property type="entry name" value="TenA_C_PH1161-like"/>
    <property type="match status" value="1"/>
</dbReference>
<evidence type="ECO:0000313" key="2">
    <source>
        <dbReference type="EMBL" id="CCC81001.1"/>
    </source>
</evidence>
<protein>
    <submittedName>
        <fullName evidence="2">Transcriptional activator TenA</fullName>
    </submittedName>
</protein>
<dbReference type="AlphaFoldDB" id="G4RN57"/>
<organism evidence="2 3">
    <name type="scientific">Thermoproteus tenax (strain ATCC 35583 / DSM 2078 / JCM 9277 / NBRC 100435 / Kra 1)</name>
    <dbReference type="NCBI Taxonomy" id="768679"/>
    <lineage>
        <taxon>Archaea</taxon>
        <taxon>Thermoproteota</taxon>
        <taxon>Thermoprotei</taxon>
        <taxon>Thermoproteales</taxon>
        <taxon>Thermoproteaceae</taxon>
        <taxon>Thermoproteus</taxon>
    </lineage>
</organism>
<dbReference type="Pfam" id="PF03070">
    <property type="entry name" value="TENA_THI-4"/>
    <property type="match status" value="1"/>
</dbReference>